<dbReference type="NCBIfam" id="TIGR00312">
    <property type="entry name" value="cbiD"/>
    <property type="match status" value="1"/>
</dbReference>
<dbReference type="InterPro" id="IPR036074">
    <property type="entry name" value="CbiD_sf"/>
</dbReference>
<evidence type="ECO:0000256" key="2">
    <source>
        <dbReference type="ARBA" id="ARBA00022603"/>
    </source>
</evidence>
<accession>A0A5S5A022</accession>
<comment type="similarity">
    <text evidence="5">Belongs to the CbiD family.</text>
</comment>
<dbReference type="HAMAP" id="MF_00787">
    <property type="entry name" value="CbiD"/>
    <property type="match status" value="1"/>
</dbReference>
<dbReference type="GO" id="GO:0043780">
    <property type="term" value="F:cobalt-precorrin-5B C1-methyltransferase activity"/>
    <property type="evidence" value="ECO:0007669"/>
    <property type="project" value="RHEA"/>
</dbReference>
<evidence type="ECO:0000256" key="5">
    <source>
        <dbReference type="HAMAP-Rule" id="MF_00787"/>
    </source>
</evidence>
<comment type="pathway">
    <text evidence="5">Cofactor biosynthesis; adenosylcobalamin biosynthesis; cob(II)yrinate a,c-diamide from sirohydrochlorin (anaerobic route): step 6/10.</text>
</comment>
<dbReference type="RefSeq" id="WP_166510112.1">
    <property type="nucleotide sequence ID" value="NZ_VNHM01000001.1"/>
</dbReference>
<evidence type="ECO:0000256" key="1">
    <source>
        <dbReference type="ARBA" id="ARBA00022573"/>
    </source>
</evidence>
<dbReference type="GO" id="GO:0019251">
    <property type="term" value="P:anaerobic cobalamin biosynthetic process"/>
    <property type="evidence" value="ECO:0007669"/>
    <property type="project" value="UniProtKB-UniRule"/>
</dbReference>
<dbReference type="PANTHER" id="PTHR35863:SF1">
    <property type="entry name" value="COBALT-PRECORRIN-5B C(1)-METHYLTRANSFERASE"/>
    <property type="match status" value="1"/>
</dbReference>
<dbReference type="GO" id="GO:0032259">
    <property type="term" value="P:methylation"/>
    <property type="evidence" value="ECO:0007669"/>
    <property type="project" value="UniProtKB-KW"/>
</dbReference>
<keyword evidence="1 5" id="KW-0169">Cobalamin biosynthesis</keyword>
<dbReference type="Gene3D" id="3.30.2110.10">
    <property type="entry name" value="CbiD-like"/>
    <property type="match status" value="1"/>
</dbReference>
<protein>
    <recommendedName>
        <fullName evidence="5">Cobalt-precorrin-5B C(1)-methyltransferase</fullName>
        <ecNumber evidence="5">2.1.1.195</ecNumber>
    </recommendedName>
    <alternativeName>
        <fullName evidence="5">Cobalt-precorrin-6A synthase</fullName>
    </alternativeName>
</protein>
<dbReference type="InterPro" id="IPR002748">
    <property type="entry name" value="CbiD"/>
</dbReference>
<dbReference type="SUPFAM" id="SSF111342">
    <property type="entry name" value="CbiD-like"/>
    <property type="match status" value="1"/>
</dbReference>
<comment type="caution">
    <text evidence="6">The sequence shown here is derived from an EMBL/GenBank/DDBJ whole genome shotgun (WGS) entry which is preliminary data.</text>
</comment>
<dbReference type="UniPathway" id="UPA00148">
    <property type="reaction ID" value="UER00227"/>
</dbReference>
<comment type="catalytic activity">
    <reaction evidence="5">
        <text>Co-precorrin-5B + S-adenosyl-L-methionine = Co-precorrin-6A + S-adenosyl-L-homocysteine</text>
        <dbReference type="Rhea" id="RHEA:26285"/>
        <dbReference type="ChEBI" id="CHEBI:57856"/>
        <dbReference type="ChEBI" id="CHEBI:59789"/>
        <dbReference type="ChEBI" id="CHEBI:60063"/>
        <dbReference type="ChEBI" id="CHEBI:60064"/>
        <dbReference type="EC" id="2.1.1.195"/>
    </reaction>
</comment>
<evidence type="ECO:0000256" key="3">
    <source>
        <dbReference type="ARBA" id="ARBA00022679"/>
    </source>
</evidence>
<dbReference type="Proteomes" id="UP000323166">
    <property type="component" value="Unassembled WGS sequence"/>
</dbReference>
<proteinExistence type="inferred from homology"/>
<dbReference type="Pfam" id="PF01888">
    <property type="entry name" value="CbiD"/>
    <property type="match status" value="1"/>
</dbReference>
<dbReference type="EMBL" id="VNHM01000001">
    <property type="protein sequence ID" value="TYO97737.1"/>
    <property type="molecule type" value="Genomic_DNA"/>
</dbReference>
<comment type="function">
    <text evidence="5">Catalyzes the methylation of C-1 in cobalt-precorrin-5B to form cobalt-precorrin-6A.</text>
</comment>
<keyword evidence="2 5" id="KW-0489">Methyltransferase</keyword>
<keyword evidence="7" id="KW-1185">Reference proteome</keyword>
<dbReference type="AlphaFoldDB" id="A0A5S5A022"/>
<dbReference type="PANTHER" id="PTHR35863">
    <property type="entry name" value="COBALT-PRECORRIN-5B C(1)-METHYLTRANSFERASE"/>
    <property type="match status" value="1"/>
</dbReference>
<sequence>MTGNHELKTGISTGTCAAAAAKAAATALFQNQFPAQLTVTNPEGKKIPVSINRYISIPDGQGAVVIKDGGDDPDVTHGMEIIVTIKRAKDGIIKILGGEGVGTVTKPGLQVTVGQSAINPVPRWMIKTALAEVLPPHAGCIVTISVPGGEKVARRTLNPRLGIVGGISILGTTGIVRPMSEEAFKNSLLPLIDMAVAHGYTQVVLTPGRMGARWATNRGFPEKAVVEMSNFVGFMLGACVARGIKKVLLWGHHGKLVKVAAGIFHTHSKVADARQETLAALAALLGAGSDITAQILDCTTTEAIVDILNRENLTRVLDLVAQRASARATAHSKGKLVVGTALLNMRGEVLAYDRPALDIGRELGWQV</sequence>
<evidence type="ECO:0000313" key="7">
    <source>
        <dbReference type="Proteomes" id="UP000323166"/>
    </source>
</evidence>
<keyword evidence="3 5" id="KW-0808">Transferase</keyword>
<reference evidence="6 7" key="1">
    <citation type="submission" date="2019-07" db="EMBL/GenBank/DDBJ databases">
        <title>Genomic Encyclopedia of Type Strains, Phase I: the one thousand microbial genomes (KMG-I) project.</title>
        <authorList>
            <person name="Kyrpides N."/>
        </authorList>
    </citation>
    <scope>NUCLEOTIDE SEQUENCE [LARGE SCALE GENOMIC DNA]</scope>
    <source>
        <strain evidence="6 7">DSM 6562</strain>
    </source>
</reference>
<dbReference type="PIRSF" id="PIRSF026782">
    <property type="entry name" value="CbiD"/>
    <property type="match status" value="1"/>
</dbReference>
<dbReference type="EC" id="2.1.1.195" evidence="5"/>
<evidence type="ECO:0000256" key="4">
    <source>
        <dbReference type="ARBA" id="ARBA00022691"/>
    </source>
</evidence>
<evidence type="ECO:0000313" key="6">
    <source>
        <dbReference type="EMBL" id="TYO97737.1"/>
    </source>
</evidence>
<organism evidence="6 7">
    <name type="scientific">Desulfallas thermosapovorans DSM 6562</name>
    <dbReference type="NCBI Taxonomy" id="1121431"/>
    <lineage>
        <taxon>Bacteria</taxon>
        <taxon>Bacillati</taxon>
        <taxon>Bacillota</taxon>
        <taxon>Clostridia</taxon>
        <taxon>Eubacteriales</taxon>
        <taxon>Desulfallaceae</taxon>
        <taxon>Desulfallas</taxon>
    </lineage>
</organism>
<name>A0A5S5A022_9FIRM</name>
<gene>
    <name evidence="5" type="primary">cbiD</name>
    <name evidence="6" type="ORF">LX24_00018</name>
</gene>
<keyword evidence="4 5" id="KW-0949">S-adenosyl-L-methionine</keyword>